<name>A0AAU7F8I7_9NEIS</name>
<dbReference type="AlphaFoldDB" id="A0AAU7F8I7"/>
<dbReference type="EMBL" id="CP157355">
    <property type="protein sequence ID" value="XBM00370.1"/>
    <property type="molecule type" value="Genomic_DNA"/>
</dbReference>
<reference evidence="1" key="1">
    <citation type="submission" date="2024-05" db="EMBL/GenBank/DDBJ databases">
        <authorList>
            <person name="Yang L."/>
            <person name="Pan L."/>
        </authorList>
    </citation>
    <scope>NUCLEOTIDE SEQUENCE</scope>
    <source>
        <strain evidence="1">FCG-7</strain>
    </source>
</reference>
<proteinExistence type="predicted"/>
<sequence length="151" mass="17630">MLDSKNENRLSSFFFETAEKYARLKIETTTPQNEKFISIIEFKDIHGIHLMDINPHQNLLTSIIRTSPDKFYDQFIDYLKPQEIINGNISPTNMLFSYNNKNEFIKTLKKLSLTCFSIESEWGLYGFIIAAHAKTTVNNKIHSQSRDKIFT</sequence>
<dbReference type="KEGG" id="cmav:ABHF33_15120"/>
<accession>A0AAU7F8I7</accession>
<organism evidence="1">
    <name type="scientific">Chitinibacter mangrovi</name>
    <dbReference type="NCBI Taxonomy" id="3153927"/>
    <lineage>
        <taxon>Bacteria</taxon>
        <taxon>Pseudomonadati</taxon>
        <taxon>Pseudomonadota</taxon>
        <taxon>Betaproteobacteria</taxon>
        <taxon>Neisseriales</taxon>
        <taxon>Chitinibacteraceae</taxon>
        <taxon>Chitinibacter</taxon>
    </lineage>
</organism>
<gene>
    <name evidence="1" type="ORF">ABHF33_15120</name>
</gene>
<protein>
    <submittedName>
        <fullName evidence="1">Uncharacterized protein</fullName>
    </submittedName>
</protein>
<dbReference type="RefSeq" id="WP_348944723.1">
    <property type="nucleotide sequence ID" value="NZ_CP157355.1"/>
</dbReference>
<evidence type="ECO:0000313" key="1">
    <source>
        <dbReference type="EMBL" id="XBM00370.1"/>
    </source>
</evidence>